<organism evidence="1">
    <name type="scientific">Thermomicrobium roseum</name>
    <dbReference type="NCBI Taxonomy" id="500"/>
    <lineage>
        <taxon>Bacteria</taxon>
        <taxon>Pseudomonadati</taxon>
        <taxon>Thermomicrobiota</taxon>
        <taxon>Thermomicrobia</taxon>
        <taxon>Thermomicrobiales</taxon>
        <taxon>Thermomicrobiaceae</taxon>
        <taxon>Thermomicrobium</taxon>
    </lineage>
</organism>
<gene>
    <name evidence="1" type="ORF">ENP47_05075</name>
</gene>
<comment type="caution">
    <text evidence="1">The sequence shown here is derived from an EMBL/GenBank/DDBJ whole genome shotgun (WGS) entry which is preliminary data.</text>
</comment>
<name>A0A7C1X5H3_THERO</name>
<dbReference type="EMBL" id="DSJL01000010">
    <property type="protein sequence ID" value="HEF64953.1"/>
    <property type="molecule type" value="Genomic_DNA"/>
</dbReference>
<accession>A0A7C1X5H3</accession>
<proteinExistence type="predicted"/>
<sequence>MRIPSQSYVSLCQRYRRWLTADLRPEPGDWVAPKDGHPDTVRLVMAPTESIPEQEVLVPKLERLLAQLAQECASFVLDYSAGEFACVAFDEHGRTLANVVAPEPSSAVAQALVFIRAERSAHERRS</sequence>
<reference evidence="1" key="1">
    <citation type="journal article" date="2020" name="mSystems">
        <title>Genome- and Community-Level Interaction Insights into Carbon Utilization and Element Cycling Functions of Hydrothermarchaeota in Hydrothermal Sediment.</title>
        <authorList>
            <person name="Zhou Z."/>
            <person name="Liu Y."/>
            <person name="Xu W."/>
            <person name="Pan J."/>
            <person name="Luo Z.H."/>
            <person name="Li M."/>
        </authorList>
    </citation>
    <scope>NUCLEOTIDE SEQUENCE [LARGE SCALE GENOMIC DNA]</scope>
    <source>
        <strain evidence="1">SpSt-222</strain>
    </source>
</reference>
<evidence type="ECO:0000313" key="1">
    <source>
        <dbReference type="EMBL" id="HEF64953.1"/>
    </source>
</evidence>
<protein>
    <submittedName>
        <fullName evidence="1">Uncharacterized protein</fullName>
    </submittedName>
</protein>
<dbReference type="AlphaFoldDB" id="A0A7C1X5H3"/>